<keyword evidence="1" id="KW-0472">Membrane</keyword>
<dbReference type="Pfam" id="PF11157">
    <property type="entry name" value="DUF2937"/>
    <property type="match status" value="1"/>
</dbReference>
<dbReference type="RefSeq" id="WP_135312446.1">
    <property type="nucleotide sequence ID" value="NZ_CP038439.1"/>
</dbReference>
<reference evidence="4" key="1">
    <citation type="submission" date="2019-03" db="EMBL/GenBank/DDBJ databases">
        <authorList>
            <person name="Li J."/>
        </authorList>
    </citation>
    <scope>NUCLEOTIDE SEQUENCE [LARGE SCALE GENOMIC DNA]</scope>
    <source>
        <strain evidence="4">2251</strain>
    </source>
</reference>
<keyword evidence="2" id="KW-0732">Signal</keyword>
<feature type="signal peptide" evidence="2">
    <location>
        <begin position="1"/>
        <end position="24"/>
    </location>
</feature>
<organism evidence="3 4">
    <name type="scientific">Paracoccus liaowanqingii</name>
    <dbReference type="NCBI Taxonomy" id="2560053"/>
    <lineage>
        <taxon>Bacteria</taxon>
        <taxon>Pseudomonadati</taxon>
        <taxon>Pseudomonadota</taxon>
        <taxon>Alphaproteobacteria</taxon>
        <taxon>Rhodobacterales</taxon>
        <taxon>Paracoccaceae</taxon>
        <taxon>Paracoccus</taxon>
    </lineage>
</organism>
<keyword evidence="1" id="KW-0812">Transmembrane</keyword>
<dbReference type="KEGG" id="plia:E4191_05115"/>
<dbReference type="Proteomes" id="UP000296374">
    <property type="component" value="Chromosome"/>
</dbReference>
<feature type="transmembrane region" description="Helical" evidence="1">
    <location>
        <begin position="132"/>
        <end position="153"/>
    </location>
</feature>
<dbReference type="AlphaFoldDB" id="A0A4P7HJA3"/>
<feature type="chain" id="PRO_5020429271" evidence="2">
    <location>
        <begin position="25"/>
        <end position="166"/>
    </location>
</feature>
<evidence type="ECO:0000313" key="4">
    <source>
        <dbReference type="Proteomes" id="UP000296374"/>
    </source>
</evidence>
<dbReference type="InterPro" id="IPR022584">
    <property type="entry name" value="DUF2937"/>
</dbReference>
<name>A0A4P7HJA3_9RHOB</name>
<evidence type="ECO:0000256" key="1">
    <source>
        <dbReference type="SAM" id="Phobius"/>
    </source>
</evidence>
<protein>
    <submittedName>
        <fullName evidence="3">DUF2937 family protein</fullName>
    </submittedName>
</protein>
<sequence length="166" mass="18081">MIGLLRLALAAVAAALLSQFPAFSDHYVQRLGGQVDALTLVAQDFDASAARADMTRDEALADLSGSAFRDGHRADMLRAFGRLDRAQADLAMLRLAGPLERMVLPHRLRDADTLRATWTDFRPALPLTSSGLIAAGIGFALGWMLAALLGRLAGRTRRRDERLGWR</sequence>
<evidence type="ECO:0000313" key="3">
    <source>
        <dbReference type="EMBL" id="QBX34156.1"/>
    </source>
</evidence>
<accession>A0A4P7HJA3</accession>
<keyword evidence="1" id="KW-1133">Transmembrane helix</keyword>
<dbReference type="EMBL" id="CP038439">
    <property type="protein sequence ID" value="QBX34156.1"/>
    <property type="molecule type" value="Genomic_DNA"/>
</dbReference>
<gene>
    <name evidence="3" type="ORF">E4191_05115</name>
</gene>
<proteinExistence type="predicted"/>
<evidence type="ECO:0000256" key="2">
    <source>
        <dbReference type="SAM" id="SignalP"/>
    </source>
</evidence>